<evidence type="ECO:0000313" key="1">
    <source>
        <dbReference type="EMBL" id="TWI96775.1"/>
    </source>
</evidence>
<dbReference type="AlphaFoldDB" id="A0A562TT88"/>
<protein>
    <recommendedName>
        <fullName evidence="3">Peptidase C39-like domain-containing protein</fullName>
    </recommendedName>
</protein>
<sequence length="247" mass="26204">MKLGKSTPVDDPKTLQLADYIDQNALPAAPAQYNYDGNISAWGMMGNDKINICTCAAAGHLIMEWTNANGAMFTPADQDIIKAYAAISGYNPLTGTGDGGAGTLDALNYWRKTGIAGHNILAYAALAPQNHQHIMQSVYLFGGCYVGLSLPLSAQTQTVWAIPPAGTQASSTKGSWGGHVVPVIGYDANGLTLVTWGITKTMTWDFWNAYCDESYAIISADFASNNTAPNGFNLASLKQDLQKITAG</sequence>
<proteinExistence type="predicted"/>
<organism evidence="1 2">
    <name type="scientific">Mucilaginibacter frigoritolerans</name>
    <dbReference type="NCBI Taxonomy" id="652788"/>
    <lineage>
        <taxon>Bacteria</taxon>
        <taxon>Pseudomonadati</taxon>
        <taxon>Bacteroidota</taxon>
        <taxon>Sphingobacteriia</taxon>
        <taxon>Sphingobacteriales</taxon>
        <taxon>Sphingobacteriaceae</taxon>
        <taxon>Mucilaginibacter</taxon>
    </lineage>
</organism>
<name>A0A562TT88_9SPHI</name>
<dbReference type="Proteomes" id="UP000317010">
    <property type="component" value="Unassembled WGS sequence"/>
</dbReference>
<dbReference type="RefSeq" id="WP_144915124.1">
    <property type="nucleotide sequence ID" value="NZ_VLLI01000012.1"/>
</dbReference>
<dbReference type="OrthoDB" id="7247547at2"/>
<comment type="caution">
    <text evidence="1">The sequence shown here is derived from an EMBL/GenBank/DDBJ whole genome shotgun (WGS) entry which is preliminary data.</text>
</comment>
<reference evidence="1 2" key="1">
    <citation type="submission" date="2019-07" db="EMBL/GenBank/DDBJ databases">
        <title>Genomic Encyclopedia of Archaeal and Bacterial Type Strains, Phase II (KMG-II): from individual species to whole genera.</title>
        <authorList>
            <person name="Goeker M."/>
        </authorList>
    </citation>
    <scope>NUCLEOTIDE SEQUENCE [LARGE SCALE GENOMIC DNA]</scope>
    <source>
        <strain evidence="1 2">ATCC BAA-1854</strain>
    </source>
</reference>
<dbReference type="EMBL" id="VLLI01000012">
    <property type="protein sequence ID" value="TWI96775.1"/>
    <property type="molecule type" value="Genomic_DNA"/>
</dbReference>
<gene>
    <name evidence="1" type="ORF">JN11_03887</name>
</gene>
<accession>A0A562TT88</accession>
<keyword evidence="2" id="KW-1185">Reference proteome</keyword>
<evidence type="ECO:0000313" key="2">
    <source>
        <dbReference type="Proteomes" id="UP000317010"/>
    </source>
</evidence>
<evidence type="ECO:0008006" key="3">
    <source>
        <dbReference type="Google" id="ProtNLM"/>
    </source>
</evidence>